<organism evidence="5">
    <name type="scientific">hydrothermal vent metagenome</name>
    <dbReference type="NCBI Taxonomy" id="652676"/>
    <lineage>
        <taxon>unclassified sequences</taxon>
        <taxon>metagenomes</taxon>
        <taxon>ecological metagenomes</taxon>
    </lineage>
</organism>
<accession>A0A3B0VNE8</accession>
<dbReference type="EC" id="1.1.1.95" evidence="5"/>
<evidence type="ECO:0000259" key="4">
    <source>
        <dbReference type="Pfam" id="PF00389"/>
    </source>
</evidence>
<dbReference type="InterPro" id="IPR050418">
    <property type="entry name" value="D-iso_2-hydroxyacid_DH_PdxB"/>
</dbReference>
<keyword evidence="3" id="KW-0520">NAD</keyword>
<sequence length="119" mass="13138">MTKLSLSKEKIKVVLLEGVHPDAETLFRRDGYDNIHIYNSTPDDGKLCDILSDTHILGIRSRTQLKGQNLAACDRLMAVGTFCIGTNQVDLDQCKTQGIPVFNAPFSNTRSVAELVMAE</sequence>
<dbReference type="AlphaFoldDB" id="A0A3B0VNE8"/>
<evidence type="ECO:0000256" key="3">
    <source>
        <dbReference type="ARBA" id="ARBA00023027"/>
    </source>
</evidence>
<dbReference type="Pfam" id="PF00389">
    <property type="entry name" value="2-Hacid_dh"/>
    <property type="match status" value="1"/>
</dbReference>
<dbReference type="PANTHER" id="PTHR43761">
    <property type="entry name" value="D-ISOMER SPECIFIC 2-HYDROXYACID DEHYDROGENASE FAMILY PROTEIN (AFU_ORTHOLOGUE AFUA_1G13630)"/>
    <property type="match status" value="1"/>
</dbReference>
<feature type="non-terminal residue" evidence="5">
    <location>
        <position position="119"/>
    </location>
</feature>
<gene>
    <name evidence="5" type="ORF">MNBD_GAMMA02-250</name>
</gene>
<evidence type="ECO:0000313" key="5">
    <source>
        <dbReference type="EMBL" id="VAW45045.1"/>
    </source>
</evidence>
<feature type="domain" description="D-isomer specific 2-hydroxyacid dehydrogenase catalytic" evidence="4">
    <location>
        <begin position="13"/>
        <end position="116"/>
    </location>
</feature>
<dbReference type="GO" id="GO:0051287">
    <property type="term" value="F:NAD binding"/>
    <property type="evidence" value="ECO:0007669"/>
    <property type="project" value="InterPro"/>
</dbReference>
<dbReference type="EMBL" id="UOFA01000154">
    <property type="protein sequence ID" value="VAW45045.1"/>
    <property type="molecule type" value="Genomic_DNA"/>
</dbReference>
<comment type="similarity">
    <text evidence="1">Belongs to the D-isomer specific 2-hydroxyacid dehydrogenase family.</text>
</comment>
<dbReference type="PANTHER" id="PTHR43761:SF1">
    <property type="entry name" value="D-ISOMER SPECIFIC 2-HYDROXYACID DEHYDROGENASE CATALYTIC DOMAIN-CONTAINING PROTEIN-RELATED"/>
    <property type="match status" value="1"/>
</dbReference>
<evidence type="ECO:0000256" key="2">
    <source>
        <dbReference type="ARBA" id="ARBA00023002"/>
    </source>
</evidence>
<keyword evidence="2 5" id="KW-0560">Oxidoreductase</keyword>
<proteinExistence type="inferred from homology"/>
<dbReference type="Gene3D" id="3.40.50.720">
    <property type="entry name" value="NAD(P)-binding Rossmann-like Domain"/>
    <property type="match status" value="1"/>
</dbReference>
<reference evidence="5" key="1">
    <citation type="submission" date="2018-06" db="EMBL/GenBank/DDBJ databases">
        <authorList>
            <person name="Zhirakovskaya E."/>
        </authorList>
    </citation>
    <scope>NUCLEOTIDE SEQUENCE</scope>
</reference>
<evidence type="ECO:0000256" key="1">
    <source>
        <dbReference type="ARBA" id="ARBA00005854"/>
    </source>
</evidence>
<protein>
    <submittedName>
        <fullName evidence="5">D-3-phosphoglycerate dehydrogenase</fullName>
        <ecNumber evidence="5">1.1.1.95</ecNumber>
    </submittedName>
</protein>
<dbReference type="SUPFAM" id="SSF52283">
    <property type="entry name" value="Formate/glycerate dehydrogenase catalytic domain-like"/>
    <property type="match status" value="1"/>
</dbReference>
<dbReference type="InterPro" id="IPR006139">
    <property type="entry name" value="D-isomer_2_OHA_DH_cat_dom"/>
</dbReference>
<name>A0A3B0VNE8_9ZZZZ</name>
<dbReference type="GO" id="GO:0004617">
    <property type="term" value="F:phosphoglycerate dehydrogenase activity"/>
    <property type="evidence" value="ECO:0007669"/>
    <property type="project" value="UniProtKB-EC"/>
</dbReference>